<dbReference type="OrthoDB" id="1735313at2759"/>
<organism evidence="1 2">
    <name type="scientific">Artemisia annua</name>
    <name type="common">Sweet wormwood</name>
    <dbReference type="NCBI Taxonomy" id="35608"/>
    <lineage>
        <taxon>Eukaryota</taxon>
        <taxon>Viridiplantae</taxon>
        <taxon>Streptophyta</taxon>
        <taxon>Embryophyta</taxon>
        <taxon>Tracheophyta</taxon>
        <taxon>Spermatophyta</taxon>
        <taxon>Magnoliopsida</taxon>
        <taxon>eudicotyledons</taxon>
        <taxon>Gunneridae</taxon>
        <taxon>Pentapetalae</taxon>
        <taxon>asterids</taxon>
        <taxon>campanulids</taxon>
        <taxon>Asterales</taxon>
        <taxon>Asteraceae</taxon>
        <taxon>Asteroideae</taxon>
        <taxon>Anthemideae</taxon>
        <taxon>Artemisiinae</taxon>
        <taxon>Artemisia</taxon>
    </lineage>
</organism>
<dbReference type="STRING" id="35608.A0A2U1P7Q0"/>
<dbReference type="PANTHER" id="PTHR35478">
    <property type="entry name" value="ZINC FINGER FYVE DOMAIN PROTEIN"/>
    <property type="match status" value="1"/>
</dbReference>
<dbReference type="Proteomes" id="UP000245207">
    <property type="component" value="Unassembled WGS sequence"/>
</dbReference>
<sequence length="240" mass="27315">MFDCSSTLPSLYHRQQGLHVLECVIDVAFAVVKREQLEEVSNIYSFVIPQLQPLVVVMGCDLLPGKTDIRRKLLQLLWTSKSRILKMDSFYGNKSDDLDLNSFVACVNSRQSWSVKSSLLFSGKANTELENNDSQLDQFIENLVLEWLSVHNPFETWVKVSLEAVADKPPRVQVAAAQEVEVHNKTFLLDIMELNIVTLQLTLKICCRGGCFDLFIRCSLIIRKAKNIWKNEERKDGGPP</sequence>
<name>A0A2U1P7Q0_ARTAN</name>
<dbReference type="EMBL" id="PKPP01001551">
    <property type="protein sequence ID" value="PWA81772.1"/>
    <property type="molecule type" value="Genomic_DNA"/>
</dbReference>
<reference evidence="1 2" key="1">
    <citation type="journal article" date="2018" name="Mol. Plant">
        <title>The genome of Artemisia annua provides insight into the evolution of Asteraceae family and artemisinin biosynthesis.</title>
        <authorList>
            <person name="Shen Q."/>
            <person name="Zhang L."/>
            <person name="Liao Z."/>
            <person name="Wang S."/>
            <person name="Yan T."/>
            <person name="Shi P."/>
            <person name="Liu M."/>
            <person name="Fu X."/>
            <person name="Pan Q."/>
            <person name="Wang Y."/>
            <person name="Lv Z."/>
            <person name="Lu X."/>
            <person name="Zhang F."/>
            <person name="Jiang W."/>
            <person name="Ma Y."/>
            <person name="Chen M."/>
            <person name="Hao X."/>
            <person name="Li L."/>
            <person name="Tang Y."/>
            <person name="Lv G."/>
            <person name="Zhou Y."/>
            <person name="Sun X."/>
            <person name="Brodelius P.E."/>
            <person name="Rose J.K.C."/>
            <person name="Tang K."/>
        </authorList>
    </citation>
    <scope>NUCLEOTIDE SEQUENCE [LARGE SCALE GENOMIC DNA]</scope>
    <source>
        <strain evidence="2">cv. Huhao1</strain>
        <tissue evidence="1">Leaf</tissue>
    </source>
</reference>
<evidence type="ECO:0000313" key="2">
    <source>
        <dbReference type="Proteomes" id="UP000245207"/>
    </source>
</evidence>
<protein>
    <submittedName>
        <fullName evidence="1">Uncharacterized protein</fullName>
    </submittedName>
</protein>
<evidence type="ECO:0000313" key="1">
    <source>
        <dbReference type="EMBL" id="PWA81772.1"/>
    </source>
</evidence>
<dbReference type="PANTHER" id="PTHR35478:SF1">
    <property type="entry name" value="ZINC FINGER FYVE DOMAIN-CONTAINING PROTEIN 26"/>
    <property type="match status" value="1"/>
</dbReference>
<gene>
    <name evidence="1" type="ORF">CTI12_AA182970</name>
</gene>
<dbReference type="AlphaFoldDB" id="A0A2U1P7Q0"/>
<proteinExistence type="predicted"/>
<comment type="caution">
    <text evidence="1">The sequence shown here is derived from an EMBL/GenBank/DDBJ whole genome shotgun (WGS) entry which is preliminary data.</text>
</comment>
<keyword evidence="2" id="KW-1185">Reference proteome</keyword>
<accession>A0A2U1P7Q0</accession>